<dbReference type="EMBL" id="JAUESC010000003">
    <property type="protein sequence ID" value="KAK0601614.1"/>
    <property type="molecule type" value="Genomic_DNA"/>
</dbReference>
<keyword evidence="2" id="KW-1185">Reference proteome</keyword>
<gene>
    <name evidence="1" type="ORF">LWI29_025838</name>
</gene>
<protein>
    <submittedName>
        <fullName evidence="1">Uncharacterized protein</fullName>
    </submittedName>
</protein>
<sequence length="108" mass="10952">MATMLGAGDLSAFAEHVGELREADIVTHTTSSSRASEQQRTDVAAASSVPAAPIVPDVVALEATQRDHVPTISTDVSKGGSGSRMVVGPDVTQVPVSDVVITDIAPGS</sequence>
<evidence type="ECO:0000313" key="1">
    <source>
        <dbReference type="EMBL" id="KAK0601614.1"/>
    </source>
</evidence>
<accession>A0AA39VWZ7</accession>
<dbReference type="AlphaFoldDB" id="A0AA39VWZ7"/>
<comment type="caution">
    <text evidence="1">The sequence shown here is derived from an EMBL/GenBank/DDBJ whole genome shotgun (WGS) entry which is preliminary data.</text>
</comment>
<evidence type="ECO:0000313" key="2">
    <source>
        <dbReference type="Proteomes" id="UP001168877"/>
    </source>
</evidence>
<reference evidence="1" key="1">
    <citation type="journal article" date="2022" name="Plant J.">
        <title>Strategies of tolerance reflected in two North American maple genomes.</title>
        <authorList>
            <person name="McEvoy S.L."/>
            <person name="Sezen U.U."/>
            <person name="Trouern-Trend A."/>
            <person name="McMahon S.M."/>
            <person name="Schaberg P.G."/>
            <person name="Yang J."/>
            <person name="Wegrzyn J.L."/>
            <person name="Swenson N.G."/>
        </authorList>
    </citation>
    <scope>NUCLEOTIDE SEQUENCE</scope>
    <source>
        <strain evidence="1">NS2018</strain>
    </source>
</reference>
<organism evidence="1 2">
    <name type="scientific">Acer saccharum</name>
    <name type="common">Sugar maple</name>
    <dbReference type="NCBI Taxonomy" id="4024"/>
    <lineage>
        <taxon>Eukaryota</taxon>
        <taxon>Viridiplantae</taxon>
        <taxon>Streptophyta</taxon>
        <taxon>Embryophyta</taxon>
        <taxon>Tracheophyta</taxon>
        <taxon>Spermatophyta</taxon>
        <taxon>Magnoliopsida</taxon>
        <taxon>eudicotyledons</taxon>
        <taxon>Gunneridae</taxon>
        <taxon>Pentapetalae</taxon>
        <taxon>rosids</taxon>
        <taxon>malvids</taxon>
        <taxon>Sapindales</taxon>
        <taxon>Sapindaceae</taxon>
        <taxon>Hippocastanoideae</taxon>
        <taxon>Acereae</taxon>
        <taxon>Acer</taxon>
    </lineage>
</organism>
<name>A0AA39VWZ7_ACESA</name>
<reference evidence="1" key="2">
    <citation type="submission" date="2023-06" db="EMBL/GenBank/DDBJ databases">
        <authorList>
            <person name="Swenson N.G."/>
            <person name="Wegrzyn J.L."/>
            <person name="Mcevoy S.L."/>
        </authorList>
    </citation>
    <scope>NUCLEOTIDE SEQUENCE</scope>
    <source>
        <strain evidence="1">NS2018</strain>
        <tissue evidence="1">Leaf</tissue>
    </source>
</reference>
<dbReference type="Proteomes" id="UP001168877">
    <property type="component" value="Unassembled WGS sequence"/>
</dbReference>
<proteinExistence type="predicted"/>